<keyword evidence="4" id="KW-0418">Kinase</keyword>
<evidence type="ECO:0000313" key="5">
    <source>
        <dbReference type="Proteomes" id="UP000236333"/>
    </source>
</evidence>
<dbReference type="Gene3D" id="1.25.40.20">
    <property type="entry name" value="Ankyrin repeat-containing domain"/>
    <property type="match status" value="2"/>
</dbReference>
<dbReference type="PANTHER" id="PTHR24193">
    <property type="entry name" value="ANKYRIN REPEAT PROTEIN"/>
    <property type="match status" value="1"/>
</dbReference>
<feature type="repeat" description="ANK" evidence="3">
    <location>
        <begin position="168"/>
        <end position="200"/>
    </location>
</feature>
<name>A0A2J8A4X0_9CHLO</name>
<feature type="repeat" description="ANK" evidence="3">
    <location>
        <begin position="135"/>
        <end position="167"/>
    </location>
</feature>
<dbReference type="PRINTS" id="PR01415">
    <property type="entry name" value="ANKYRIN"/>
</dbReference>
<feature type="repeat" description="ANK" evidence="3">
    <location>
        <begin position="69"/>
        <end position="101"/>
    </location>
</feature>
<dbReference type="GO" id="GO:0016301">
    <property type="term" value="F:kinase activity"/>
    <property type="evidence" value="ECO:0007669"/>
    <property type="project" value="UniProtKB-KW"/>
</dbReference>
<dbReference type="Pfam" id="PF00023">
    <property type="entry name" value="Ank"/>
    <property type="match status" value="1"/>
</dbReference>
<dbReference type="Proteomes" id="UP000236333">
    <property type="component" value="Unassembled WGS sequence"/>
</dbReference>
<organism evidence="4 5">
    <name type="scientific">Tetrabaena socialis</name>
    <dbReference type="NCBI Taxonomy" id="47790"/>
    <lineage>
        <taxon>Eukaryota</taxon>
        <taxon>Viridiplantae</taxon>
        <taxon>Chlorophyta</taxon>
        <taxon>core chlorophytes</taxon>
        <taxon>Chlorophyceae</taxon>
        <taxon>CS clade</taxon>
        <taxon>Chlamydomonadales</taxon>
        <taxon>Tetrabaenaceae</taxon>
        <taxon>Tetrabaena</taxon>
    </lineage>
</organism>
<dbReference type="GO" id="GO:0000976">
    <property type="term" value="F:transcription cis-regulatory region binding"/>
    <property type="evidence" value="ECO:0007669"/>
    <property type="project" value="TreeGrafter"/>
</dbReference>
<dbReference type="OrthoDB" id="566830at2759"/>
<dbReference type="PROSITE" id="PS50297">
    <property type="entry name" value="ANK_REP_REGION"/>
    <property type="match status" value="4"/>
</dbReference>
<keyword evidence="1" id="KW-0677">Repeat</keyword>
<gene>
    <name evidence="4" type="ORF">TSOC_005955</name>
</gene>
<evidence type="ECO:0000256" key="3">
    <source>
        <dbReference type="PROSITE-ProRule" id="PRU00023"/>
    </source>
</evidence>
<evidence type="ECO:0000256" key="2">
    <source>
        <dbReference type="ARBA" id="ARBA00023043"/>
    </source>
</evidence>
<keyword evidence="4" id="KW-0808">Transferase</keyword>
<accession>A0A2J8A4X0</accession>
<keyword evidence="2 3" id="KW-0040">ANK repeat</keyword>
<dbReference type="AlphaFoldDB" id="A0A2J8A4X0"/>
<dbReference type="SUPFAM" id="SSF48403">
    <property type="entry name" value="Ankyrin repeat"/>
    <property type="match status" value="1"/>
</dbReference>
<dbReference type="PANTHER" id="PTHR24193:SF121">
    <property type="entry name" value="ADA2A-CONTAINING COMPLEX COMPONENT 3, ISOFORM D"/>
    <property type="match status" value="1"/>
</dbReference>
<keyword evidence="5" id="KW-1185">Reference proteome</keyword>
<dbReference type="InterPro" id="IPR036770">
    <property type="entry name" value="Ankyrin_rpt-contain_sf"/>
</dbReference>
<proteinExistence type="predicted"/>
<dbReference type="EMBL" id="PGGS01000173">
    <property type="protein sequence ID" value="PNH07582.1"/>
    <property type="molecule type" value="Genomic_DNA"/>
</dbReference>
<sequence length="230" mass="24300">MLCVLVPRHRELGRCAHAKRIDLAVRPARGTALIAGELALPAAAESGALPEVERLLSNPATNPNVQDAFGNTALHNASRWGKTKMVEALLRAGAVVTAMNQEGQTALHCASYNGHREVVETLLRAGANMAANDNNGRTALHHAARNSHTAVVETLLRARANTAAKDRIARTALHLACGSGDKGSVEALLRAGADVAAKDYAGKTPLDLAMQNHLCMVPELVALLQGRGRR</sequence>
<evidence type="ECO:0000313" key="4">
    <source>
        <dbReference type="EMBL" id="PNH07582.1"/>
    </source>
</evidence>
<dbReference type="InterPro" id="IPR002110">
    <property type="entry name" value="Ankyrin_rpt"/>
</dbReference>
<dbReference type="Pfam" id="PF12796">
    <property type="entry name" value="Ank_2"/>
    <property type="match status" value="2"/>
</dbReference>
<dbReference type="InterPro" id="IPR050663">
    <property type="entry name" value="Ankyrin-SOCS_Box"/>
</dbReference>
<dbReference type="GO" id="GO:0045944">
    <property type="term" value="P:positive regulation of transcription by RNA polymerase II"/>
    <property type="evidence" value="ECO:0007669"/>
    <property type="project" value="TreeGrafter"/>
</dbReference>
<dbReference type="GO" id="GO:0005634">
    <property type="term" value="C:nucleus"/>
    <property type="evidence" value="ECO:0007669"/>
    <property type="project" value="TreeGrafter"/>
</dbReference>
<protein>
    <submittedName>
        <fullName evidence="4">Death-associated protein kinase 1</fullName>
    </submittedName>
</protein>
<evidence type="ECO:0000256" key="1">
    <source>
        <dbReference type="ARBA" id="ARBA00022737"/>
    </source>
</evidence>
<dbReference type="PROSITE" id="PS50088">
    <property type="entry name" value="ANK_REPEAT"/>
    <property type="match status" value="4"/>
</dbReference>
<dbReference type="SMART" id="SM00248">
    <property type="entry name" value="ANK"/>
    <property type="match status" value="5"/>
</dbReference>
<feature type="repeat" description="ANK" evidence="3">
    <location>
        <begin position="102"/>
        <end position="134"/>
    </location>
</feature>
<comment type="caution">
    <text evidence="4">The sequence shown here is derived from an EMBL/GenBank/DDBJ whole genome shotgun (WGS) entry which is preliminary data.</text>
</comment>
<reference evidence="4 5" key="1">
    <citation type="journal article" date="2017" name="Mol. Biol. Evol.">
        <title>The 4-celled Tetrabaena socialis nuclear genome reveals the essential components for genetic control of cell number at the origin of multicellularity in the volvocine lineage.</title>
        <authorList>
            <person name="Featherston J."/>
            <person name="Arakaki Y."/>
            <person name="Hanschen E.R."/>
            <person name="Ferris P.J."/>
            <person name="Michod R.E."/>
            <person name="Olson B.J.S.C."/>
            <person name="Nozaki H."/>
            <person name="Durand P.M."/>
        </authorList>
    </citation>
    <scope>NUCLEOTIDE SEQUENCE [LARGE SCALE GENOMIC DNA]</scope>
    <source>
        <strain evidence="4 5">NIES-571</strain>
    </source>
</reference>